<dbReference type="InterPro" id="IPR006151">
    <property type="entry name" value="Shikm_DH/Glu-tRNA_Rdtase"/>
</dbReference>
<dbReference type="Pfam" id="PF00745">
    <property type="entry name" value="GlutR_dimer"/>
    <property type="match status" value="1"/>
</dbReference>
<dbReference type="InterPro" id="IPR036343">
    <property type="entry name" value="GluRdtase_N_sf"/>
</dbReference>
<dbReference type="InterPro" id="IPR015895">
    <property type="entry name" value="4pyrrol_synth_GluRdtase_N"/>
</dbReference>
<dbReference type="eggNOG" id="COG0373">
    <property type="taxonomic scope" value="Bacteria"/>
</dbReference>
<dbReference type="EC" id="1.2.1.70" evidence="3 9"/>
<feature type="active site" description="Nucleophile" evidence="9 10">
    <location>
        <position position="49"/>
    </location>
</feature>
<dbReference type="Proteomes" id="UP000000323">
    <property type="component" value="Chromosome 1"/>
</dbReference>
<reference evidence="19" key="1">
    <citation type="journal article" date="2010" name="Stand. Genomic Sci.">
        <title>Complete genome sequence of 'Thermobaculum terrenum' type strain (YNP1).</title>
        <authorList>
            <person name="Kiss H."/>
            <person name="Cleland D."/>
            <person name="Lapidus A."/>
            <person name="Lucas S."/>
            <person name="Glavina Del Rio T."/>
            <person name="Nolan M."/>
            <person name="Tice H."/>
            <person name="Han C."/>
            <person name="Goodwin L."/>
            <person name="Pitluck S."/>
            <person name="Liolios K."/>
            <person name="Ivanova N."/>
            <person name="Mavromatis K."/>
            <person name="Ovchinnikova G."/>
            <person name="Pati A."/>
            <person name="Chen A."/>
            <person name="Palaniappan K."/>
            <person name="Land M."/>
            <person name="Hauser L."/>
            <person name="Chang Y."/>
            <person name="Jeffries C."/>
            <person name="Lu M."/>
            <person name="Brettin T."/>
            <person name="Detter J."/>
            <person name="Goker M."/>
            <person name="Tindall B."/>
            <person name="Beck B."/>
            <person name="McDermott T."/>
            <person name="Woyke T."/>
            <person name="Bristow J."/>
            <person name="Eisen J."/>
            <person name="Markowitz V."/>
            <person name="Hugenholtz P."/>
            <person name="Kyrpides N."/>
            <person name="Klenk H."/>
            <person name="Cheng J."/>
        </authorList>
    </citation>
    <scope>NUCLEOTIDE SEQUENCE [LARGE SCALE GENOMIC DNA]</scope>
    <source>
        <strain evidence="19">ATCC BAA-798 / YNP1</strain>
    </source>
</reference>
<comment type="catalytic activity">
    <reaction evidence="7 9 14">
        <text>(S)-4-amino-5-oxopentanoate + tRNA(Glu) + NADP(+) = L-glutamyl-tRNA(Glu) + NADPH + H(+)</text>
        <dbReference type="Rhea" id="RHEA:12344"/>
        <dbReference type="Rhea" id="RHEA-COMP:9663"/>
        <dbReference type="Rhea" id="RHEA-COMP:9680"/>
        <dbReference type="ChEBI" id="CHEBI:15378"/>
        <dbReference type="ChEBI" id="CHEBI:57501"/>
        <dbReference type="ChEBI" id="CHEBI:57783"/>
        <dbReference type="ChEBI" id="CHEBI:58349"/>
        <dbReference type="ChEBI" id="CHEBI:78442"/>
        <dbReference type="ChEBI" id="CHEBI:78520"/>
        <dbReference type="EC" id="1.2.1.70"/>
    </reaction>
</comment>
<comment type="domain">
    <text evidence="9">Possesses an unusual extended V-shaped dimeric structure with each monomer consisting of three distinct domains arranged along a curved 'spinal' alpha-helix. The N-terminal catalytic domain specifically recognizes the glutamate moiety of the substrate. The second domain is the NADPH-binding domain, and the third C-terminal domain is responsible for dimerization.</text>
</comment>
<feature type="binding site" evidence="9 12">
    <location>
        <begin position="186"/>
        <end position="191"/>
    </location>
    <ligand>
        <name>NADP(+)</name>
        <dbReference type="ChEBI" id="CHEBI:58349"/>
    </ligand>
</feature>
<dbReference type="KEGG" id="ttr:Tter_0286"/>
<dbReference type="SUPFAM" id="SSF69075">
    <property type="entry name" value="Glutamyl tRNA-reductase dimerization domain"/>
    <property type="match status" value="1"/>
</dbReference>
<dbReference type="CDD" id="cd05213">
    <property type="entry name" value="NAD_bind_Glutamyl_tRNA_reduct"/>
    <property type="match status" value="1"/>
</dbReference>
<dbReference type="Pfam" id="PF05201">
    <property type="entry name" value="GlutR_N"/>
    <property type="match status" value="1"/>
</dbReference>
<sequence>MSGIFLTGINHTTANADIRERLYLSDPDIATLLAKLNQRFEEAVVLSTCNRLEIYIYDSSPDHRYVVSCISSLVNAPEEQITSHSYTKSDREAVYHLMSVAAGLDSVVLGESQILGQVRQAWEKAASLDTTGPVLNTLFRYALQAGKDVRTKVPIGRGATSVAHAAVELTRSRFGSLRDLCVVVLGAGEMGRLAARNLRSAGVKRITIINRTYERAKFLAEDIGGEAVPIEDMDLALASADVLITCSLSPRPLVLTSHLEHAVRYKQDRQLLVIDIAIPRNVDPQVRSLPSVSLYDMDDIQEICNRNRHARKMAARLAHKELQYWVEEFFKWQHERLAVPLIRDVRGKAEQIRKDRLEKTFGILKDLTDEQRYVIDAMSKSIVNAILHNPTIWIKQVEDEDLKRLFADMWGVNHENPGK</sequence>
<evidence type="ECO:0000256" key="12">
    <source>
        <dbReference type="PIRSR" id="PIRSR000445-3"/>
    </source>
</evidence>
<evidence type="ECO:0000256" key="3">
    <source>
        <dbReference type="ARBA" id="ARBA00012970"/>
    </source>
</evidence>
<feature type="site" description="Important for activity" evidence="9 13">
    <location>
        <position position="96"/>
    </location>
</feature>
<dbReference type="InterPro" id="IPR036291">
    <property type="entry name" value="NAD(P)-bd_dom_sf"/>
</dbReference>
<evidence type="ECO:0000256" key="8">
    <source>
        <dbReference type="ARBA" id="ARBA00068659"/>
    </source>
</evidence>
<keyword evidence="6 9" id="KW-0627">Porphyrin biosynthesis</keyword>
<evidence type="ECO:0000259" key="17">
    <source>
        <dbReference type="Pfam" id="PF05201"/>
    </source>
</evidence>
<dbReference type="GO" id="GO:0050661">
    <property type="term" value="F:NADP binding"/>
    <property type="evidence" value="ECO:0007669"/>
    <property type="project" value="InterPro"/>
</dbReference>
<evidence type="ECO:0000256" key="1">
    <source>
        <dbReference type="ARBA" id="ARBA00005059"/>
    </source>
</evidence>
<dbReference type="Pfam" id="PF01488">
    <property type="entry name" value="Shikimate_DH"/>
    <property type="match status" value="1"/>
</dbReference>
<dbReference type="Gene3D" id="3.30.460.30">
    <property type="entry name" value="Glutamyl-tRNA reductase, N-terminal domain"/>
    <property type="match status" value="1"/>
</dbReference>
<dbReference type="RefSeq" id="WP_012874243.1">
    <property type="nucleotide sequence ID" value="NC_013525.1"/>
</dbReference>
<feature type="binding site" evidence="9 11">
    <location>
        <begin position="111"/>
        <end position="113"/>
    </location>
    <ligand>
        <name>substrate</name>
    </ligand>
</feature>
<dbReference type="InterPro" id="IPR036453">
    <property type="entry name" value="GluRdtase_dimer_dom_sf"/>
</dbReference>
<evidence type="ECO:0000256" key="6">
    <source>
        <dbReference type="ARBA" id="ARBA00023244"/>
    </source>
</evidence>
<comment type="similarity">
    <text evidence="2 9 14">Belongs to the glutamyl-tRNA reductase family.</text>
</comment>
<keyword evidence="4 9" id="KW-0521">NADP</keyword>
<dbReference type="AlphaFoldDB" id="D1CE52"/>
<dbReference type="InterPro" id="IPR018214">
    <property type="entry name" value="GluRdtase_CS"/>
</dbReference>
<dbReference type="InterPro" id="IPR015896">
    <property type="entry name" value="4pyrrol_synth_GluRdtase_dimer"/>
</dbReference>
<evidence type="ECO:0000256" key="9">
    <source>
        <dbReference type="HAMAP-Rule" id="MF_00087"/>
    </source>
</evidence>
<evidence type="ECO:0000256" key="11">
    <source>
        <dbReference type="PIRSR" id="PIRSR000445-2"/>
    </source>
</evidence>
<feature type="domain" description="Glutamyl-tRNA reductase N-terminal" evidence="17">
    <location>
        <begin position="8"/>
        <end position="152"/>
    </location>
</feature>
<dbReference type="FunFam" id="3.30.460.30:FF:000001">
    <property type="entry name" value="Glutamyl-tRNA reductase"/>
    <property type="match status" value="1"/>
</dbReference>
<dbReference type="FunFam" id="3.40.50.720:FF:000031">
    <property type="entry name" value="Glutamyl-tRNA reductase"/>
    <property type="match status" value="1"/>
</dbReference>
<dbReference type="EMBL" id="CP001825">
    <property type="protein sequence ID" value="ACZ41208.1"/>
    <property type="molecule type" value="Genomic_DNA"/>
</dbReference>
<dbReference type="PROSITE" id="PS00747">
    <property type="entry name" value="GLUTR"/>
    <property type="match status" value="1"/>
</dbReference>
<organism evidence="18 19">
    <name type="scientific">Thermobaculum terrenum (strain ATCC BAA-798 / CCMEE 7001 / YNP1)</name>
    <dbReference type="NCBI Taxonomy" id="525904"/>
    <lineage>
        <taxon>Bacteria</taxon>
        <taxon>Bacillati</taxon>
        <taxon>Chloroflexota</taxon>
        <taxon>Chloroflexia</taxon>
        <taxon>Candidatus Thermobaculales</taxon>
        <taxon>Candidatus Thermobaculaceae</taxon>
        <taxon>Thermobaculum</taxon>
    </lineage>
</organism>
<dbReference type="HAMAP" id="MF_00087">
    <property type="entry name" value="Glu_tRNA_reductase"/>
    <property type="match status" value="1"/>
</dbReference>
<dbReference type="PANTHER" id="PTHR43013">
    <property type="entry name" value="GLUTAMYL-TRNA REDUCTASE"/>
    <property type="match status" value="1"/>
</dbReference>
<evidence type="ECO:0000259" key="16">
    <source>
        <dbReference type="Pfam" id="PF01488"/>
    </source>
</evidence>
<proteinExistence type="inferred from homology"/>
<dbReference type="Gene3D" id="3.40.50.720">
    <property type="entry name" value="NAD(P)-binding Rossmann-like Domain"/>
    <property type="match status" value="1"/>
</dbReference>
<evidence type="ECO:0000313" key="18">
    <source>
        <dbReference type="EMBL" id="ACZ41208.1"/>
    </source>
</evidence>
<dbReference type="NCBIfam" id="TIGR01035">
    <property type="entry name" value="hemA"/>
    <property type="match status" value="1"/>
</dbReference>
<dbReference type="GO" id="GO:0008883">
    <property type="term" value="F:glutamyl-tRNA reductase activity"/>
    <property type="evidence" value="ECO:0007669"/>
    <property type="project" value="UniProtKB-UniRule"/>
</dbReference>
<dbReference type="STRING" id="525904.Tter_0286"/>
<keyword evidence="19" id="KW-1185">Reference proteome</keyword>
<keyword evidence="5 9" id="KW-0560">Oxidoreductase</keyword>
<evidence type="ECO:0000313" key="19">
    <source>
        <dbReference type="Proteomes" id="UP000000323"/>
    </source>
</evidence>
<evidence type="ECO:0000256" key="7">
    <source>
        <dbReference type="ARBA" id="ARBA00047464"/>
    </source>
</evidence>
<evidence type="ECO:0000256" key="2">
    <source>
        <dbReference type="ARBA" id="ARBA00005916"/>
    </source>
</evidence>
<evidence type="ECO:0000259" key="15">
    <source>
        <dbReference type="Pfam" id="PF00745"/>
    </source>
</evidence>
<dbReference type="UniPathway" id="UPA00251">
    <property type="reaction ID" value="UER00316"/>
</dbReference>
<dbReference type="SUPFAM" id="SSF51735">
    <property type="entry name" value="NAD(P)-binding Rossmann-fold domains"/>
    <property type="match status" value="1"/>
</dbReference>
<name>D1CE52_THET1</name>
<evidence type="ECO:0000256" key="13">
    <source>
        <dbReference type="PIRSR" id="PIRSR000445-4"/>
    </source>
</evidence>
<evidence type="ECO:0000256" key="10">
    <source>
        <dbReference type="PIRSR" id="PIRSR000445-1"/>
    </source>
</evidence>
<dbReference type="InterPro" id="IPR000343">
    <property type="entry name" value="4pyrrol_synth_GluRdtase"/>
</dbReference>
<dbReference type="GO" id="GO:0019353">
    <property type="term" value="P:protoporphyrinogen IX biosynthetic process from glutamate"/>
    <property type="evidence" value="ECO:0007669"/>
    <property type="project" value="TreeGrafter"/>
</dbReference>
<feature type="binding site" evidence="9 11">
    <location>
        <begin position="48"/>
        <end position="51"/>
    </location>
    <ligand>
        <name>substrate</name>
    </ligand>
</feature>
<comment type="subunit">
    <text evidence="9">Homodimer.</text>
</comment>
<dbReference type="PIRSF" id="PIRSF000445">
    <property type="entry name" value="4pyrrol_synth_GluRdtase"/>
    <property type="match status" value="1"/>
</dbReference>
<protein>
    <recommendedName>
        <fullName evidence="8 9">Glutamyl-tRNA reductase</fullName>
        <shortName evidence="9">GluTR</shortName>
        <ecNumber evidence="3 9">1.2.1.70</ecNumber>
    </recommendedName>
</protein>
<accession>D1CE52</accession>
<comment type="function">
    <text evidence="9">Catalyzes the NADPH-dependent reduction of glutamyl-tRNA(Glu) to glutamate 1-semialdehyde (GSA).</text>
</comment>
<evidence type="ECO:0000256" key="14">
    <source>
        <dbReference type="RuleBase" id="RU000584"/>
    </source>
</evidence>
<evidence type="ECO:0000256" key="5">
    <source>
        <dbReference type="ARBA" id="ARBA00023002"/>
    </source>
</evidence>
<feature type="domain" description="Tetrapyrrole biosynthesis glutamyl-tRNA reductase dimerisation" evidence="15">
    <location>
        <begin position="325"/>
        <end position="401"/>
    </location>
</feature>
<comment type="miscellaneous">
    <text evidence="9">During catalysis, the active site Cys acts as a nucleophile attacking the alpha-carbonyl group of tRNA-bound glutamate with the formation of a thioester intermediate between enzyme and glutamate, and the concomitant release of tRNA(Glu). The thioester intermediate is finally reduced by direct hydride transfer from NADPH, to form the product GSA.</text>
</comment>
<feature type="binding site" evidence="9 11">
    <location>
        <position position="106"/>
    </location>
    <ligand>
        <name>substrate</name>
    </ligand>
</feature>
<feature type="domain" description="Quinate/shikimate 5-dehydrogenase/glutamyl-tRNA reductase" evidence="16">
    <location>
        <begin position="168"/>
        <end position="303"/>
    </location>
</feature>
<dbReference type="SUPFAM" id="SSF69742">
    <property type="entry name" value="Glutamyl tRNA-reductase catalytic, N-terminal domain"/>
    <property type="match status" value="1"/>
</dbReference>
<dbReference type="HOGENOM" id="CLU_035113_2_2_0"/>
<comment type="pathway">
    <text evidence="1 9 14">Porphyrin-containing compound metabolism; protoporphyrin-IX biosynthesis; 5-aminolevulinate from L-glutamyl-tRNA(Glu): step 1/2.</text>
</comment>
<gene>
    <name evidence="9" type="primary">hemA</name>
    <name evidence="18" type="ordered locus">Tter_0286</name>
</gene>
<feature type="binding site" evidence="9 11">
    <location>
        <position position="117"/>
    </location>
    <ligand>
        <name>substrate</name>
    </ligand>
</feature>
<evidence type="ECO:0000256" key="4">
    <source>
        <dbReference type="ARBA" id="ARBA00022857"/>
    </source>
</evidence>
<dbReference type="PANTHER" id="PTHR43013:SF1">
    <property type="entry name" value="GLUTAMYL-TRNA REDUCTASE"/>
    <property type="match status" value="1"/>
</dbReference>